<evidence type="ECO:0000313" key="7">
    <source>
        <dbReference type="Proteomes" id="UP001501822"/>
    </source>
</evidence>
<evidence type="ECO:0000256" key="3">
    <source>
        <dbReference type="ARBA" id="ARBA00023002"/>
    </source>
</evidence>
<dbReference type="SUPFAM" id="SSF51679">
    <property type="entry name" value="Bacterial luciferase-like"/>
    <property type="match status" value="1"/>
</dbReference>
<sequence>MDFGLNLPSYGPGASPETVVRVAEGAERIGLGAVWTFERLLRPLEPVAYGGFAPPAPLPAAYAVVYDPLETLSFLAARTSRIRLGTSVLAAPLHPPVVLARRLATLDVLSGGRVVAGLGQGWMAHEFAVAGVPRERRGARFAEHVAAMRAVWGPDPVRFDGEFYTIPESQIGPKPVRPGGPPLLAGVVAPAAVERAARLGLGLNPVVMTWEQLEDTVSTFRRAAEKAGHDPASLPLVVRVNGSLTAKPRERRTPLTGSVDQVLEDLGRVRALGAAHVLWAMRTQPDEQLAVLEDLLDRAPS</sequence>
<dbReference type="EMBL" id="BAAABM010000045">
    <property type="protein sequence ID" value="GAA0352310.1"/>
    <property type="molecule type" value="Genomic_DNA"/>
</dbReference>
<evidence type="ECO:0000313" key="6">
    <source>
        <dbReference type="EMBL" id="GAA0352310.1"/>
    </source>
</evidence>
<dbReference type="Proteomes" id="UP001501822">
    <property type="component" value="Unassembled WGS sequence"/>
</dbReference>
<dbReference type="Gene3D" id="3.20.20.30">
    <property type="entry name" value="Luciferase-like domain"/>
    <property type="match status" value="1"/>
</dbReference>
<comment type="caution">
    <text evidence="6">The sequence shown here is derived from an EMBL/GenBank/DDBJ whole genome shotgun (WGS) entry which is preliminary data.</text>
</comment>
<reference evidence="7" key="1">
    <citation type="journal article" date="2019" name="Int. J. Syst. Evol. Microbiol.">
        <title>The Global Catalogue of Microorganisms (GCM) 10K type strain sequencing project: providing services to taxonomists for standard genome sequencing and annotation.</title>
        <authorList>
            <consortium name="The Broad Institute Genomics Platform"/>
            <consortium name="The Broad Institute Genome Sequencing Center for Infectious Disease"/>
            <person name="Wu L."/>
            <person name="Ma J."/>
        </authorList>
    </citation>
    <scope>NUCLEOTIDE SEQUENCE [LARGE SCALE GENOMIC DNA]</scope>
    <source>
        <strain evidence="7">JCM 3146</strain>
    </source>
</reference>
<dbReference type="PANTHER" id="PTHR42847:SF4">
    <property type="entry name" value="ALKANESULFONATE MONOOXYGENASE-RELATED"/>
    <property type="match status" value="1"/>
</dbReference>
<accession>A0ABP3GQD3</accession>
<gene>
    <name evidence="6" type="ORF">GCM10010151_47370</name>
</gene>
<dbReference type="InterPro" id="IPR011251">
    <property type="entry name" value="Luciferase-like_dom"/>
</dbReference>
<evidence type="ECO:0000256" key="2">
    <source>
        <dbReference type="ARBA" id="ARBA00022643"/>
    </source>
</evidence>
<evidence type="ECO:0000256" key="4">
    <source>
        <dbReference type="ARBA" id="ARBA00023033"/>
    </source>
</evidence>
<dbReference type="RefSeq" id="WP_252809783.1">
    <property type="nucleotide sequence ID" value="NZ_BAAABM010000045.1"/>
</dbReference>
<keyword evidence="4" id="KW-0503">Monooxygenase</keyword>
<organism evidence="6 7">
    <name type="scientific">Actinoallomurus spadix</name>
    <dbReference type="NCBI Taxonomy" id="79912"/>
    <lineage>
        <taxon>Bacteria</taxon>
        <taxon>Bacillati</taxon>
        <taxon>Actinomycetota</taxon>
        <taxon>Actinomycetes</taxon>
        <taxon>Streptosporangiales</taxon>
        <taxon>Thermomonosporaceae</taxon>
        <taxon>Actinoallomurus</taxon>
    </lineage>
</organism>
<dbReference type="InterPro" id="IPR036661">
    <property type="entry name" value="Luciferase-like_sf"/>
</dbReference>
<dbReference type="InterPro" id="IPR019921">
    <property type="entry name" value="Lucif-like_OxRdtase_Rv2161c"/>
</dbReference>
<protein>
    <submittedName>
        <fullName evidence="6">LLM class F420-dependent oxidoreductase</fullName>
    </submittedName>
</protein>
<dbReference type="PANTHER" id="PTHR42847">
    <property type="entry name" value="ALKANESULFONATE MONOOXYGENASE"/>
    <property type="match status" value="1"/>
</dbReference>
<feature type="domain" description="Luciferase-like" evidence="5">
    <location>
        <begin position="10"/>
        <end position="253"/>
    </location>
</feature>
<dbReference type="Pfam" id="PF00296">
    <property type="entry name" value="Bac_luciferase"/>
    <property type="match status" value="1"/>
</dbReference>
<evidence type="ECO:0000256" key="1">
    <source>
        <dbReference type="ARBA" id="ARBA00022630"/>
    </source>
</evidence>
<proteinExistence type="predicted"/>
<dbReference type="NCBIfam" id="TIGR03619">
    <property type="entry name" value="F420_Rv2161c"/>
    <property type="match status" value="1"/>
</dbReference>
<evidence type="ECO:0000259" key="5">
    <source>
        <dbReference type="Pfam" id="PF00296"/>
    </source>
</evidence>
<keyword evidence="7" id="KW-1185">Reference proteome</keyword>
<dbReference type="InterPro" id="IPR050172">
    <property type="entry name" value="SsuD_RutA_monooxygenase"/>
</dbReference>
<keyword evidence="1" id="KW-0285">Flavoprotein</keyword>
<name>A0ABP3GQD3_9ACTN</name>
<keyword evidence="3" id="KW-0560">Oxidoreductase</keyword>
<keyword evidence="2" id="KW-0288">FMN</keyword>